<reference evidence="2 3" key="1">
    <citation type="submission" date="2019-04" db="EMBL/GenBank/DDBJ databases">
        <authorList>
            <person name="Park S."/>
            <person name="Yoon J.-H."/>
        </authorList>
    </citation>
    <scope>NUCLEOTIDE SEQUENCE [LARGE SCALE GENOMIC DNA]</scope>
    <source>
        <strain evidence="2 3">HJM-18</strain>
    </source>
</reference>
<gene>
    <name evidence="2" type="ORF">E5Q11_02040</name>
</gene>
<feature type="transmembrane region" description="Helical" evidence="1">
    <location>
        <begin position="20"/>
        <end position="46"/>
    </location>
</feature>
<feature type="transmembrane region" description="Helical" evidence="1">
    <location>
        <begin position="52"/>
        <end position="70"/>
    </location>
</feature>
<evidence type="ECO:0000313" key="2">
    <source>
        <dbReference type="EMBL" id="TGN41349.1"/>
    </source>
</evidence>
<evidence type="ECO:0000256" key="1">
    <source>
        <dbReference type="SAM" id="Phobius"/>
    </source>
</evidence>
<sequence length="263" mass="29993">MKLPVWAREVVEVAKEFGLAFFSCGLGVTALTLVMMGLAIVLQWPIQEILEYYTPLLLGLFSIAITLYLFQRNIREGRDRAKRERDQNVRPILLAKAVGLTAKKNGYFGCQEFEKYECIVDSGNVDRKLYVKLENFGLGVALNVEVFIKCLNGEFYLVAYEVPKVEVNGSAFLEIRCTLPSNIGSLITSYKDIFDNTHFCLHPICDDYIGPDQMVIGNEYSVDFPRDREESERFNKALQRRPLTRETYLVVGYTVDPEAVNDE</sequence>
<organism evidence="2 3">
    <name type="scientific">Marinobacter confluentis</name>
    <dbReference type="NCBI Taxonomy" id="1697557"/>
    <lineage>
        <taxon>Bacteria</taxon>
        <taxon>Pseudomonadati</taxon>
        <taxon>Pseudomonadota</taxon>
        <taxon>Gammaproteobacteria</taxon>
        <taxon>Pseudomonadales</taxon>
        <taxon>Marinobacteraceae</taxon>
        <taxon>Marinobacter</taxon>
    </lineage>
</organism>
<keyword evidence="3" id="KW-1185">Reference proteome</keyword>
<keyword evidence="1" id="KW-0472">Membrane</keyword>
<dbReference type="Proteomes" id="UP000298325">
    <property type="component" value="Unassembled WGS sequence"/>
</dbReference>
<accession>A0A4Z1BV82</accession>
<evidence type="ECO:0000313" key="3">
    <source>
        <dbReference type="Proteomes" id="UP000298325"/>
    </source>
</evidence>
<protein>
    <submittedName>
        <fullName evidence="2">Uncharacterized protein</fullName>
    </submittedName>
</protein>
<dbReference type="AlphaFoldDB" id="A0A4Z1BV82"/>
<name>A0A4Z1BV82_9GAMM</name>
<proteinExistence type="predicted"/>
<comment type="caution">
    <text evidence="2">The sequence shown here is derived from an EMBL/GenBank/DDBJ whole genome shotgun (WGS) entry which is preliminary data.</text>
</comment>
<keyword evidence="1" id="KW-0812">Transmembrane</keyword>
<keyword evidence="1" id="KW-1133">Transmembrane helix</keyword>
<dbReference type="EMBL" id="SRPF01000001">
    <property type="protein sequence ID" value="TGN41349.1"/>
    <property type="molecule type" value="Genomic_DNA"/>
</dbReference>
<dbReference type="RefSeq" id="WP_135801734.1">
    <property type="nucleotide sequence ID" value="NZ_SRPF01000001.1"/>
</dbReference>